<dbReference type="PROSITE" id="PS50168">
    <property type="entry name" value="DED"/>
    <property type="match status" value="1"/>
</dbReference>
<reference evidence="2 3" key="1">
    <citation type="submission" date="2022-05" db="EMBL/GenBank/DDBJ databases">
        <authorList>
            <consortium name="Genoscope - CEA"/>
            <person name="William W."/>
        </authorList>
    </citation>
    <scope>NUCLEOTIDE SEQUENCE [LARGE SCALE GENOMIC DNA]</scope>
</reference>
<dbReference type="InterPro" id="IPR011029">
    <property type="entry name" value="DEATH-like_dom_sf"/>
</dbReference>
<dbReference type="EMBL" id="CALNXK010000103">
    <property type="protein sequence ID" value="CAH3156101.1"/>
    <property type="molecule type" value="Genomic_DNA"/>
</dbReference>
<keyword evidence="3" id="KW-1185">Reference proteome</keyword>
<evidence type="ECO:0000313" key="3">
    <source>
        <dbReference type="Proteomes" id="UP001159405"/>
    </source>
</evidence>
<name>A0ABN8Q3T2_9CNID</name>
<dbReference type="InterPro" id="IPR027417">
    <property type="entry name" value="P-loop_NTPase"/>
</dbReference>
<dbReference type="Pfam" id="PF01335">
    <property type="entry name" value="DED"/>
    <property type="match status" value="1"/>
</dbReference>
<proteinExistence type="predicted"/>
<gene>
    <name evidence="2" type="ORF">PLOB_00001673</name>
</gene>
<dbReference type="SUPFAM" id="SSF48452">
    <property type="entry name" value="TPR-like"/>
    <property type="match status" value="1"/>
</dbReference>
<organism evidence="2 3">
    <name type="scientific">Porites lobata</name>
    <dbReference type="NCBI Taxonomy" id="104759"/>
    <lineage>
        <taxon>Eukaryota</taxon>
        <taxon>Metazoa</taxon>
        <taxon>Cnidaria</taxon>
        <taxon>Anthozoa</taxon>
        <taxon>Hexacorallia</taxon>
        <taxon>Scleractinia</taxon>
        <taxon>Fungiina</taxon>
        <taxon>Poritidae</taxon>
        <taxon>Porites</taxon>
    </lineage>
</organism>
<dbReference type="InterPro" id="IPR011990">
    <property type="entry name" value="TPR-like_helical_dom_sf"/>
</dbReference>
<dbReference type="PANTHER" id="PTHR47691">
    <property type="entry name" value="REGULATOR-RELATED"/>
    <property type="match status" value="1"/>
</dbReference>
<dbReference type="Gene3D" id="1.10.533.10">
    <property type="entry name" value="Death Domain, Fas"/>
    <property type="match status" value="1"/>
</dbReference>
<comment type="caution">
    <text evidence="2">The sequence shown here is derived from an EMBL/GenBank/DDBJ whole genome shotgun (WGS) entry which is preliminary data.</text>
</comment>
<protein>
    <recommendedName>
        <fullName evidence="1">DED domain-containing protein</fullName>
    </recommendedName>
</protein>
<dbReference type="SMART" id="SM00031">
    <property type="entry name" value="DED"/>
    <property type="match status" value="1"/>
</dbReference>
<feature type="domain" description="DED" evidence="1">
    <location>
        <begin position="12"/>
        <end position="90"/>
    </location>
</feature>
<dbReference type="SUPFAM" id="SSF47986">
    <property type="entry name" value="DEATH domain"/>
    <property type="match status" value="1"/>
</dbReference>
<dbReference type="SUPFAM" id="SSF52540">
    <property type="entry name" value="P-loop containing nucleoside triphosphate hydrolases"/>
    <property type="match status" value="1"/>
</dbReference>
<dbReference type="Proteomes" id="UP001159405">
    <property type="component" value="Unassembled WGS sequence"/>
</dbReference>
<dbReference type="InterPro" id="IPR001875">
    <property type="entry name" value="DED_dom"/>
</dbReference>
<dbReference type="Gene3D" id="3.40.50.300">
    <property type="entry name" value="P-loop containing nucleotide triphosphate hydrolases"/>
    <property type="match status" value="1"/>
</dbReference>
<evidence type="ECO:0000259" key="1">
    <source>
        <dbReference type="PROSITE" id="PS50168"/>
    </source>
</evidence>
<accession>A0ABN8Q3T2</accession>
<dbReference type="Gene3D" id="1.25.40.10">
    <property type="entry name" value="Tetratricopeptide repeat domain"/>
    <property type="match status" value="2"/>
</dbReference>
<sequence length="786" mass="89960">MMASSKVSSDRSFRTFIVQTSYEITDDLLGTLKFLCKDELAEREIESTKNSLEFLELLWRRNKIWAGNMAYLTAHLETAGNFNLAKKVKEWVPRRTSKLPCQSNYFVGRDAVVDQIKETLTTNSSRMIIIVALPGMGKTEVATCVGHLLQKELWPVVYVKEKKLMEICQEILYQVDHRHWTLNKDVISHCERKLSELEDDTILILENTEHAQKENEFYDFFEHMVKFAPRIRTIITTQCDIIINSLISASIHKIRLDPLDSSSSSKLLMQIAPRISKAIAEEIGKLCDGIPLFLGCSGSIMADGFCPEVFARQLRKNPVRVIRGSEHLNRIYTNIGRFFRLLPEQVLRNLVRLSVFPKSFSVKEIQFLFEDDFEEEAVKTKMIQHCLLEKLNDGNIFTIHPLVKTFCKAERETLGMVDEGRSAEKAFNHHYLKILQDLHNLFLTKDSSLEAIQRFREDKQNIMEAFENCLCDSSEPKEKIFAVDVANEVVDFLAKVLSPPMECTLLYQKCCKIAGDSVGDGKRLAYSLNSLGFRCLDDADHCKGDGAEHAGKKFEEACSIFRGLSKESQKCEKYAHVTTKHGLCVLLQGDVEGGRKSILEGIKIREELGVQLYVAAGNCDLGHSYRHCGDYEKALEIWQTKTLPVYIEQLGNDHPWTASIIQHIASMYLELAREDPAQYAALVETYTQQALEFRRKLLGEHQDTARSHIRLSEVLCMQGKFEMALKELEEALDIQNDVLGRNHEVTLNTMEKRREVLKFMRRTGQVQETEETLLAHKFANIHFPNN</sequence>
<dbReference type="PANTHER" id="PTHR47691:SF3">
    <property type="entry name" value="HTH-TYPE TRANSCRIPTIONAL REGULATOR RV0890C-RELATED"/>
    <property type="match status" value="1"/>
</dbReference>
<dbReference type="Pfam" id="PF13424">
    <property type="entry name" value="TPR_12"/>
    <property type="match status" value="2"/>
</dbReference>
<evidence type="ECO:0000313" key="2">
    <source>
        <dbReference type="EMBL" id="CAH3156101.1"/>
    </source>
</evidence>